<dbReference type="PANTHER" id="PTHR30535:SF4">
    <property type="entry name" value="HEMIN-BINDING PERIPLASMIC PROTEIN HMUT"/>
    <property type="match status" value="1"/>
</dbReference>
<organism evidence="2 3">
    <name type="scientific">Pedobacter steynii</name>
    <dbReference type="NCBI Taxonomy" id="430522"/>
    <lineage>
        <taxon>Bacteria</taxon>
        <taxon>Pseudomonadati</taxon>
        <taxon>Bacteroidota</taxon>
        <taxon>Sphingobacteriia</taxon>
        <taxon>Sphingobacteriales</taxon>
        <taxon>Sphingobacteriaceae</taxon>
        <taxon>Pedobacter</taxon>
    </lineage>
</organism>
<reference evidence="3" key="1">
    <citation type="submission" date="2016-10" db="EMBL/GenBank/DDBJ databases">
        <authorList>
            <person name="Varghese N."/>
            <person name="Submissions S."/>
        </authorList>
    </citation>
    <scope>NUCLEOTIDE SEQUENCE [LARGE SCALE GENOMIC DNA]</scope>
    <source>
        <strain evidence="3">DSM 19110</strain>
    </source>
</reference>
<dbReference type="PANTHER" id="PTHR30535">
    <property type="entry name" value="VITAMIN B12-BINDING PROTEIN"/>
    <property type="match status" value="1"/>
</dbReference>
<dbReference type="Proteomes" id="UP000183200">
    <property type="component" value="Unassembled WGS sequence"/>
</dbReference>
<dbReference type="InterPro" id="IPR002491">
    <property type="entry name" value="ABC_transptr_periplasmic_BD"/>
</dbReference>
<dbReference type="Pfam" id="PF01497">
    <property type="entry name" value="Peripla_BP_2"/>
    <property type="match status" value="1"/>
</dbReference>
<dbReference type="EMBL" id="FNGY01000007">
    <property type="protein sequence ID" value="SDN46133.1"/>
    <property type="molecule type" value="Genomic_DNA"/>
</dbReference>
<sequence length="276" mass="29908">MIKTFQTFLLVIVCYYNSSAIVPKRIITLSAALTETVDALAFGSQIVAVDVTSIYPSYVSKLPRVSQNRVLSAEGIISFSPDLVIAPEGDVSKAIEYQLKSAGIKLVSIKQEYTVKGASKFIRAVAAALEVAQKGETLVKQMENNMIQSLELVKKNPKHPKVLFVYARGTGVMMVAGKNTNMDAMITLAGGKNAAQGFSSYKPYTTEALVNANPDVILMFDFGYKSLGGINSILKMPGVSLTNAGKNKRVIQMDGELLVSFSARLPQAIKELNSKW</sequence>
<dbReference type="OrthoDB" id="9797736at2"/>
<dbReference type="SUPFAM" id="SSF53807">
    <property type="entry name" value="Helical backbone' metal receptor"/>
    <property type="match status" value="1"/>
</dbReference>
<evidence type="ECO:0000259" key="1">
    <source>
        <dbReference type="PROSITE" id="PS50983"/>
    </source>
</evidence>
<dbReference type="AlphaFoldDB" id="A0A1H0BL33"/>
<feature type="domain" description="Fe/B12 periplasmic-binding" evidence="1">
    <location>
        <begin position="25"/>
        <end position="276"/>
    </location>
</feature>
<protein>
    <submittedName>
        <fullName evidence="2">Iron complex transport system substrate-binding protein</fullName>
    </submittedName>
</protein>
<name>A0A1H0BL33_9SPHI</name>
<dbReference type="PROSITE" id="PS50983">
    <property type="entry name" value="FE_B12_PBP"/>
    <property type="match status" value="1"/>
</dbReference>
<dbReference type="STRING" id="430522.BFS30_18670"/>
<keyword evidence="3" id="KW-1185">Reference proteome</keyword>
<dbReference type="RefSeq" id="WP_074610762.1">
    <property type="nucleotide sequence ID" value="NZ_FNGY01000007.1"/>
</dbReference>
<evidence type="ECO:0000313" key="3">
    <source>
        <dbReference type="Proteomes" id="UP000183200"/>
    </source>
</evidence>
<accession>A0A1H0BL33</accession>
<proteinExistence type="predicted"/>
<dbReference type="Gene3D" id="3.40.50.1980">
    <property type="entry name" value="Nitrogenase molybdenum iron protein domain"/>
    <property type="match status" value="2"/>
</dbReference>
<gene>
    <name evidence="2" type="ORF">SAMN05421820_107438</name>
</gene>
<dbReference type="InterPro" id="IPR050902">
    <property type="entry name" value="ABC_Transporter_SBP"/>
</dbReference>
<evidence type="ECO:0000313" key="2">
    <source>
        <dbReference type="EMBL" id="SDN46133.1"/>
    </source>
</evidence>